<dbReference type="AlphaFoldDB" id="A0A7E5W841"/>
<dbReference type="InParanoid" id="A0A7E5W841"/>
<dbReference type="KEGG" id="tnl:113499955"/>
<dbReference type="SUPFAM" id="SSF53067">
    <property type="entry name" value="Actin-like ATPase domain"/>
    <property type="match status" value="2"/>
</dbReference>
<proteinExistence type="inferred from homology"/>
<accession>A0A7E5W841</accession>
<gene>
    <name evidence="3" type="primary">LOC113499955</name>
</gene>
<dbReference type="FunCoup" id="A0A7E5W841">
    <property type="interactions" value="1823"/>
</dbReference>
<reference evidence="3" key="1">
    <citation type="submission" date="2025-08" db="UniProtKB">
        <authorList>
            <consortium name="RefSeq"/>
        </authorList>
    </citation>
    <scope>IDENTIFICATION</scope>
</reference>
<dbReference type="InterPro" id="IPR043129">
    <property type="entry name" value="ATPase_NBD"/>
</dbReference>
<dbReference type="FunFam" id="3.90.640.10:FF:000043">
    <property type="entry name" value="AGAP008687-PA-like protein"/>
    <property type="match status" value="1"/>
</dbReference>
<keyword evidence="2" id="KW-1185">Reference proteome</keyword>
<dbReference type="Gene3D" id="2.30.36.70">
    <property type="entry name" value="Actin, Chain A, domain 2"/>
    <property type="match status" value="1"/>
</dbReference>
<dbReference type="RefSeq" id="XP_026736366.1">
    <property type="nucleotide sequence ID" value="XM_026880565.1"/>
</dbReference>
<dbReference type="PANTHER" id="PTHR11937">
    <property type="entry name" value="ACTIN"/>
    <property type="match status" value="1"/>
</dbReference>
<dbReference type="Pfam" id="PF00022">
    <property type="entry name" value="Actin"/>
    <property type="match status" value="1"/>
</dbReference>
<dbReference type="SMART" id="SM00268">
    <property type="entry name" value="ACTIN"/>
    <property type="match status" value="1"/>
</dbReference>
<evidence type="ECO:0000313" key="3">
    <source>
        <dbReference type="RefSeq" id="XP_026736366.1"/>
    </source>
</evidence>
<comment type="similarity">
    <text evidence="1">Belongs to the actin family.</text>
</comment>
<dbReference type="PRINTS" id="PR00190">
    <property type="entry name" value="ACTIN"/>
</dbReference>
<dbReference type="OrthoDB" id="5132116at2759"/>
<evidence type="ECO:0000313" key="2">
    <source>
        <dbReference type="Proteomes" id="UP000322000"/>
    </source>
</evidence>
<dbReference type="CTD" id="36956"/>
<sequence length="444" mass="48284">MSGPNGMLYGGDEIGALVFDPGHHSLRVGYAQEDTPKADIPAVVGTVSATHIPDAEEKVPDGNVTQTGSKTGGELRHYIDITELHVPRAGMEVHTYMKDGQVDNWDLFEKMLDYCYAKVIRSPSEHHPALFTEAVWTTRPAREKLAELLFEKYQAPAFFLVKSAVLAAFANGKSTALVVDAGASQTSAVPVIDGYALVNAAVRSPVGGDHLAAQAKHMLNNMHIQMLPLYSIQSKEVIRERERGRYTLKTLPAGLTVSWQQYMLKRQYEDFCHCVAQVSESQYEERAAASAPFSHYEFPGGYHQDFGPERFKLTECLFEPTLGAPHLAALLEASSSVGAPVLAGLSPRGPSLRLAARPPWGSVVACGGVASAPGWLERLAKELAARAPSSHRLKSHAAPNSTERRFAAWIGGSILASIGSFQQMWISSQEYDEGGKGQLERKCP</sequence>
<dbReference type="Proteomes" id="UP000322000">
    <property type="component" value="Chromosome 13"/>
</dbReference>
<dbReference type="GeneID" id="113499955"/>
<dbReference type="Gene3D" id="3.30.420.40">
    <property type="match status" value="2"/>
</dbReference>
<protein>
    <submittedName>
        <fullName evidence="3">Actin-like protein 6A isoform X1</fullName>
    </submittedName>
</protein>
<dbReference type="CDD" id="cd13395">
    <property type="entry name" value="ASKHA_NBD_Arp4_ACTL6-like"/>
    <property type="match status" value="1"/>
</dbReference>
<dbReference type="InterPro" id="IPR004000">
    <property type="entry name" value="Actin"/>
</dbReference>
<dbReference type="Gene3D" id="3.90.640.10">
    <property type="entry name" value="Actin, Chain A, domain 4"/>
    <property type="match status" value="1"/>
</dbReference>
<evidence type="ECO:0000256" key="1">
    <source>
        <dbReference type="RuleBase" id="RU000487"/>
    </source>
</evidence>
<name>A0A7E5W841_TRINI</name>
<organism evidence="2 3">
    <name type="scientific">Trichoplusia ni</name>
    <name type="common">Cabbage looper</name>
    <dbReference type="NCBI Taxonomy" id="7111"/>
    <lineage>
        <taxon>Eukaryota</taxon>
        <taxon>Metazoa</taxon>
        <taxon>Ecdysozoa</taxon>
        <taxon>Arthropoda</taxon>
        <taxon>Hexapoda</taxon>
        <taxon>Insecta</taxon>
        <taxon>Pterygota</taxon>
        <taxon>Neoptera</taxon>
        <taxon>Endopterygota</taxon>
        <taxon>Lepidoptera</taxon>
        <taxon>Glossata</taxon>
        <taxon>Ditrysia</taxon>
        <taxon>Noctuoidea</taxon>
        <taxon>Noctuidae</taxon>
        <taxon>Plusiinae</taxon>
        <taxon>Trichoplusia</taxon>
    </lineage>
</organism>